<dbReference type="InterPro" id="IPR011990">
    <property type="entry name" value="TPR-like_helical_dom_sf"/>
</dbReference>
<protein>
    <recommendedName>
        <fullName evidence="4">DUF1570 domain-containing protein</fullName>
    </recommendedName>
</protein>
<accession>A0A8J2Y3N4</accession>
<dbReference type="SUPFAM" id="SSF55486">
    <property type="entry name" value="Metalloproteases ('zincins'), catalytic domain"/>
    <property type="match status" value="1"/>
</dbReference>
<keyword evidence="3" id="KW-1185">Reference proteome</keyword>
<dbReference type="SUPFAM" id="SSF48452">
    <property type="entry name" value="TPR-like"/>
    <property type="match status" value="1"/>
</dbReference>
<organism evidence="2 3">
    <name type="scientific">Aquisalinus flavus</name>
    <dbReference type="NCBI Taxonomy" id="1526572"/>
    <lineage>
        <taxon>Bacteria</taxon>
        <taxon>Pseudomonadati</taxon>
        <taxon>Pseudomonadota</taxon>
        <taxon>Alphaproteobacteria</taxon>
        <taxon>Parvularculales</taxon>
        <taxon>Parvularculaceae</taxon>
        <taxon>Aquisalinus</taxon>
    </lineage>
</organism>
<feature type="region of interest" description="Disordered" evidence="1">
    <location>
        <begin position="492"/>
        <end position="514"/>
    </location>
</feature>
<evidence type="ECO:0000313" key="2">
    <source>
        <dbReference type="EMBL" id="GGD07402.1"/>
    </source>
</evidence>
<dbReference type="EMBL" id="BMGH01000001">
    <property type="protein sequence ID" value="GGD07402.1"/>
    <property type="molecule type" value="Genomic_DNA"/>
</dbReference>
<dbReference type="AlphaFoldDB" id="A0A8J2Y3N4"/>
<dbReference type="RefSeq" id="WP_188158991.1">
    <property type="nucleotide sequence ID" value="NZ_BMGH01000001.1"/>
</dbReference>
<gene>
    <name evidence="2" type="ORF">GCM10011342_15260</name>
</gene>
<evidence type="ECO:0000313" key="3">
    <source>
        <dbReference type="Proteomes" id="UP000613582"/>
    </source>
</evidence>
<proteinExistence type="predicted"/>
<evidence type="ECO:0000256" key="1">
    <source>
        <dbReference type="SAM" id="MobiDB-lite"/>
    </source>
</evidence>
<reference evidence="2" key="1">
    <citation type="journal article" date="2014" name="Int. J. Syst. Evol. Microbiol.">
        <title>Complete genome sequence of Corynebacterium casei LMG S-19264T (=DSM 44701T), isolated from a smear-ripened cheese.</title>
        <authorList>
            <consortium name="US DOE Joint Genome Institute (JGI-PGF)"/>
            <person name="Walter F."/>
            <person name="Albersmeier A."/>
            <person name="Kalinowski J."/>
            <person name="Ruckert C."/>
        </authorList>
    </citation>
    <scope>NUCLEOTIDE SEQUENCE</scope>
    <source>
        <strain evidence="2">CGMCC 1.12921</strain>
    </source>
</reference>
<sequence>MINRAMVLGALWATILGVTILPVRAEPLEIRSTNFIFVGDVREDDALKLVKDLEIYRATVLALAGLNSRTEVRPVRIYGVGSGKEISKFTNMSNIGGVYTLRDDYPVFVMVSDGGFDDEDFSRHVALHEYAHHIIGSYTEEYFPHWFNEGFAEYIAAFKVEGDLVSIGMPTSRFGNILQNKNWMDIDTVLNAITRYPDFGGANRVRFMRGNMFYGISWIAVHYIQNTPELSSRLGDYIGLINQGVEPTEAFEKGFGITQDEFADLLRDYWRANRFASVQFRYTEEIFKDTIEVRRLDRQDFDLIMLGGKRIFYPHGDDGKKARRTIARNLDDLEERHGPAPVIARARMALALSAKDHGDAVARGEAAIAAFPGSPDAHLTAGDAYYHRYADTEDPDPVDLEKARYHLGEVVKADPTNPTATGHYISTFTFDRSQPDALALGAVDFLASYRRNPVFWQTHLELGEVLLLAGEPERACSHIAKVAQWVRRDAERAAEEAANRDEPDEEAKDTFSSETSIDRLNRLLETPGFECPTEP</sequence>
<evidence type="ECO:0008006" key="4">
    <source>
        <dbReference type="Google" id="ProtNLM"/>
    </source>
</evidence>
<name>A0A8J2Y3N4_9PROT</name>
<feature type="compositionally biased region" description="Basic and acidic residues" evidence="1">
    <location>
        <begin position="492"/>
        <end position="501"/>
    </location>
</feature>
<comment type="caution">
    <text evidence="2">The sequence shown here is derived from an EMBL/GenBank/DDBJ whole genome shotgun (WGS) entry which is preliminary data.</text>
</comment>
<reference evidence="2" key="2">
    <citation type="submission" date="2020-09" db="EMBL/GenBank/DDBJ databases">
        <authorList>
            <person name="Sun Q."/>
            <person name="Zhou Y."/>
        </authorList>
    </citation>
    <scope>NUCLEOTIDE SEQUENCE</scope>
    <source>
        <strain evidence="2">CGMCC 1.12921</strain>
    </source>
</reference>
<dbReference type="Gene3D" id="1.25.40.10">
    <property type="entry name" value="Tetratricopeptide repeat domain"/>
    <property type="match status" value="1"/>
</dbReference>
<dbReference type="Proteomes" id="UP000613582">
    <property type="component" value="Unassembled WGS sequence"/>
</dbReference>